<dbReference type="Pfam" id="PF02789">
    <property type="entry name" value="Peptidase_M17_N"/>
    <property type="match status" value="1"/>
</dbReference>
<dbReference type="CDD" id="cd00433">
    <property type="entry name" value="Peptidase_M17"/>
    <property type="match status" value="1"/>
</dbReference>
<dbReference type="PANTHER" id="PTHR11963:SF23">
    <property type="entry name" value="CYTOSOL AMINOPEPTIDASE"/>
    <property type="match status" value="1"/>
</dbReference>
<dbReference type="SUPFAM" id="SSF52949">
    <property type="entry name" value="Macro domain-like"/>
    <property type="match status" value="1"/>
</dbReference>
<evidence type="ECO:0000256" key="4">
    <source>
        <dbReference type="ARBA" id="ARBA00022801"/>
    </source>
</evidence>
<comment type="similarity">
    <text evidence="1">Belongs to the peptidase M17 family.</text>
</comment>
<proteinExistence type="inferred from homology"/>
<dbReference type="InterPro" id="IPR043472">
    <property type="entry name" value="Macro_dom-like"/>
</dbReference>
<dbReference type="Gene3D" id="3.40.220.10">
    <property type="entry name" value="Leucine Aminopeptidase, subunit E, domain 1"/>
    <property type="match status" value="1"/>
</dbReference>
<keyword evidence="3" id="KW-0645">Protease</keyword>
<dbReference type="InterPro" id="IPR008283">
    <property type="entry name" value="Peptidase_M17_N"/>
</dbReference>
<evidence type="ECO:0000256" key="2">
    <source>
        <dbReference type="ARBA" id="ARBA00022438"/>
    </source>
</evidence>
<evidence type="ECO:0000259" key="5">
    <source>
        <dbReference type="PROSITE" id="PS00631"/>
    </source>
</evidence>
<sequence length="566" mass="60038">MSATKNTTTTIDGVVLGITDSGAPICPPAPNITSIDVSASWAAARTANSKNAKPGLLRVFYPQSPEQPVVAAVSLGAQKEAPSTAPDALPSSADLYLRNERLERTRAAAAKGTRALRDASTYDGADELPRRTFAVDAMHSPHAAAEGANLAAWAVNHFKTKGATPRSHSFRRDPSLQGGKDITIVPLASAEQTSDDAAAAKRALVDAGDELKGKIDPAHQLSWYTGETYAFAQNLAREWAETPANLLTPSIFCARAQDVFKGIPNTSVIVRDEAWAKEKKMNTFLSVAAGTDEPAKFLEIHYKGAQAAGKAEAPMLAFVGKGITFDSGGISIKPGANMKLMRADMGGAAAVVAAAWAIAKLGLPINLSVVTPLTENMPSGKATKPGDIIETMKGLTVEVDNTDAEGRLVLADALTYVSRDFKPHTIIDVATLTGAVLHALGHVYSAAFVEDESLWQEIKAAGEAEADPFWRMPLSESFLYSIDSSNADLCNRGMPAGSAVAAIFLKQFVEGLPERGGDGKGVRYLHADIAGTMEDNKGNDYQDRALTGRPVRTLIEFARRFSVLYG</sequence>
<comment type="caution">
    <text evidence="6">The sequence shown here is derived from an EMBL/GenBank/DDBJ whole genome shotgun (WGS) entry which is preliminary data.</text>
</comment>
<name>A0A177V5I3_9BASI</name>
<dbReference type="Gene3D" id="3.40.630.10">
    <property type="entry name" value="Zn peptidases"/>
    <property type="match status" value="1"/>
</dbReference>
<dbReference type="Pfam" id="PF00883">
    <property type="entry name" value="Peptidase_M17"/>
    <property type="match status" value="1"/>
</dbReference>
<keyword evidence="2" id="KW-0031">Aminopeptidase</keyword>
<protein>
    <recommendedName>
        <fullName evidence="5">Cytosol aminopeptidase domain-containing protein</fullName>
    </recommendedName>
</protein>
<evidence type="ECO:0000256" key="1">
    <source>
        <dbReference type="ARBA" id="ARBA00009528"/>
    </source>
</evidence>
<dbReference type="PROSITE" id="PS00631">
    <property type="entry name" value="CYTOSOL_AP"/>
    <property type="match status" value="1"/>
</dbReference>
<reference evidence="6" key="2">
    <citation type="journal article" date="2019" name="IMA Fungus">
        <title>Genome sequencing and comparison of five Tilletia species to identify candidate genes for the detection of regulated species infecting wheat.</title>
        <authorList>
            <person name="Nguyen H.D.T."/>
            <person name="Sultana T."/>
            <person name="Kesanakurti P."/>
            <person name="Hambleton S."/>
        </authorList>
    </citation>
    <scope>NUCLEOTIDE SEQUENCE</scope>
    <source>
        <strain evidence="6">DAOMC 238032</strain>
    </source>
</reference>
<reference evidence="6" key="1">
    <citation type="submission" date="2016-04" db="EMBL/GenBank/DDBJ databases">
        <authorList>
            <person name="Nguyen H.D."/>
            <person name="Kesanakurti P."/>
            <person name="Cullis J."/>
            <person name="Levesque C.A."/>
            <person name="Hambleton S."/>
        </authorList>
    </citation>
    <scope>NUCLEOTIDE SEQUENCE</scope>
    <source>
        <strain evidence="6">DAOMC 238032</strain>
    </source>
</reference>
<dbReference type="GO" id="GO:0070006">
    <property type="term" value="F:metalloaminopeptidase activity"/>
    <property type="evidence" value="ECO:0007669"/>
    <property type="project" value="InterPro"/>
</dbReference>
<dbReference type="AlphaFoldDB" id="A0A177V5I3"/>
<dbReference type="InterPro" id="IPR011356">
    <property type="entry name" value="Leucine_aapep/pepB"/>
</dbReference>
<dbReference type="GO" id="GO:0005737">
    <property type="term" value="C:cytoplasm"/>
    <property type="evidence" value="ECO:0007669"/>
    <property type="project" value="InterPro"/>
</dbReference>
<dbReference type="PANTHER" id="PTHR11963">
    <property type="entry name" value="LEUCINE AMINOPEPTIDASE-RELATED"/>
    <property type="match status" value="1"/>
</dbReference>
<evidence type="ECO:0000313" key="7">
    <source>
        <dbReference type="Proteomes" id="UP000077671"/>
    </source>
</evidence>
<dbReference type="GO" id="GO:0006508">
    <property type="term" value="P:proteolysis"/>
    <property type="evidence" value="ECO:0007669"/>
    <property type="project" value="UniProtKB-KW"/>
</dbReference>
<dbReference type="PRINTS" id="PR00481">
    <property type="entry name" value="LAMNOPPTDASE"/>
</dbReference>
<keyword evidence="4" id="KW-0378">Hydrolase</keyword>
<dbReference type="EMBL" id="LWDD02000643">
    <property type="protein sequence ID" value="KAE8257615.1"/>
    <property type="molecule type" value="Genomic_DNA"/>
</dbReference>
<evidence type="ECO:0000313" key="6">
    <source>
        <dbReference type="EMBL" id="KAE8257615.1"/>
    </source>
</evidence>
<dbReference type="InterPro" id="IPR000819">
    <property type="entry name" value="Peptidase_M17_C"/>
</dbReference>
<dbReference type="SUPFAM" id="SSF53187">
    <property type="entry name" value="Zn-dependent exopeptidases"/>
    <property type="match status" value="1"/>
</dbReference>
<organism evidence="6 7">
    <name type="scientific">Tilletia caries</name>
    <name type="common">wheat bunt fungus</name>
    <dbReference type="NCBI Taxonomy" id="13290"/>
    <lineage>
        <taxon>Eukaryota</taxon>
        <taxon>Fungi</taxon>
        <taxon>Dikarya</taxon>
        <taxon>Basidiomycota</taxon>
        <taxon>Ustilaginomycotina</taxon>
        <taxon>Exobasidiomycetes</taxon>
        <taxon>Tilletiales</taxon>
        <taxon>Tilletiaceae</taxon>
        <taxon>Tilletia</taxon>
    </lineage>
</organism>
<dbReference type="Proteomes" id="UP000077671">
    <property type="component" value="Unassembled WGS sequence"/>
</dbReference>
<evidence type="ECO:0000256" key="3">
    <source>
        <dbReference type="ARBA" id="ARBA00022670"/>
    </source>
</evidence>
<feature type="domain" description="Cytosol aminopeptidase" evidence="5">
    <location>
        <begin position="401"/>
        <end position="408"/>
    </location>
</feature>
<dbReference type="GO" id="GO:0030145">
    <property type="term" value="F:manganese ion binding"/>
    <property type="evidence" value="ECO:0007669"/>
    <property type="project" value="InterPro"/>
</dbReference>
<gene>
    <name evidence="6" type="ORF">A4X03_0g4612</name>
</gene>
<accession>A0A177V5I3</accession>